<dbReference type="EMBL" id="ML994612">
    <property type="protein sequence ID" value="KAF2193966.1"/>
    <property type="molecule type" value="Genomic_DNA"/>
</dbReference>
<feature type="compositionally biased region" description="Acidic residues" evidence="1">
    <location>
        <begin position="231"/>
        <end position="241"/>
    </location>
</feature>
<accession>A0A6A6EVQ6</accession>
<name>A0A6A6EVQ6_9PEZI</name>
<sequence length="248" mass="27737">MADVRSLLRQERAARQQTGRSQKQSAAPAAAPTSKKRKAADERVEERKRTRTEEAEGVPVGFFDEDDVDSLPPSIPGAAQEHAVQTQSINAMEPSIPPTIAKPLQTQLDQAAEQDLDAFLQEMAEPPQTEHAVAALSSGAIIESAPMTAAEVAAQAREEQSAQRGRRDAEIEAEKEDAARQLEEEFEEMEGLEERVRKLREKREALRIAREQTKVEDVVLADPPPMSYHDEESESDDEDWDDWRFRPV</sequence>
<evidence type="ECO:0000313" key="2">
    <source>
        <dbReference type="EMBL" id="KAF2193966.1"/>
    </source>
</evidence>
<feature type="compositionally biased region" description="Basic and acidic residues" evidence="1">
    <location>
        <begin position="39"/>
        <end position="54"/>
    </location>
</feature>
<feature type="compositionally biased region" description="Basic and acidic residues" evidence="1">
    <location>
        <begin position="1"/>
        <end position="14"/>
    </location>
</feature>
<dbReference type="Proteomes" id="UP000800200">
    <property type="component" value="Unassembled WGS sequence"/>
</dbReference>
<organism evidence="2 3">
    <name type="scientific">Zopfia rhizophila CBS 207.26</name>
    <dbReference type="NCBI Taxonomy" id="1314779"/>
    <lineage>
        <taxon>Eukaryota</taxon>
        <taxon>Fungi</taxon>
        <taxon>Dikarya</taxon>
        <taxon>Ascomycota</taxon>
        <taxon>Pezizomycotina</taxon>
        <taxon>Dothideomycetes</taxon>
        <taxon>Dothideomycetes incertae sedis</taxon>
        <taxon>Zopfiaceae</taxon>
        <taxon>Zopfia</taxon>
    </lineage>
</organism>
<dbReference type="OrthoDB" id="77607at2759"/>
<gene>
    <name evidence="2" type="ORF">K469DRAFT_709445</name>
</gene>
<evidence type="ECO:0000256" key="1">
    <source>
        <dbReference type="SAM" id="MobiDB-lite"/>
    </source>
</evidence>
<keyword evidence="3" id="KW-1185">Reference proteome</keyword>
<feature type="region of interest" description="Disordered" evidence="1">
    <location>
        <begin position="1"/>
        <end position="85"/>
    </location>
</feature>
<feature type="region of interest" description="Disordered" evidence="1">
    <location>
        <begin position="216"/>
        <end position="248"/>
    </location>
</feature>
<evidence type="ECO:0000313" key="3">
    <source>
        <dbReference type="Proteomes" id="UP000800200"/>
    </source>
</evidence>
<feature type="compositionally biased region" description="Low complexity" evidence="1">
    <location>
        <begin position="20"/>
        <end position="33"/>
    </location>
</feature>
<reference evidence="2" key="1">
    <citation type="journal article" date="2020" name="Stud. Mycol.">
        <title>101 Dothideomycetes genomes: a test case for predicting lifestyles and emergence of pathogens.</title>
        <authorList>
            <person name="Haridas S."/>
            <person name="Albert R."/>
            <person name="Binder M."/>
            <person name="Bloem J."/>
            <person name="Labutti K."/>
            <person name="Salamov A."/>
            <person name="Andreopoulos B."/>
            <person name="Baker S."/>
            <person name="Barry K."/>
            <person name="Bills G."/>
            <person name="Bluhm B."/>
            <person name="Cannon C."/>
            <person name="Castanera R."/>
            <person name="Culley D."/>
            <person name="Daum C."/>
            <person name="Ezra D."/>
            <person name="Gonzalez J."/>
            <person name="Henrissat B."/>
            <person name="Kuo A."/>
            <person name="Liang C."/>
            <person name="Lipzen A."/>
            <person name="Lutzoni F."/>
            <person name="Magnuson J."/>
            <person name="Mondo S."/>
            <person name="Nolan M."/>
            <person name="Ohm R."/>
            <person name="Pangilinan J."/>
            <person name="Park H.-J."/>
            <person name="Ramirez L."/>
            <person name="Alfaro M."/>
            <person name="Sun H."/>
            <person name="Tritt A."/>
            <person name="Yoshinaga Y."/>
            <person name="Zwiers L.-H."/>
            <person name="Turgeon B."/>
            <person name="Goodwin S."/>
            <person name="Spatafora J."/>
            <person name="Crous P."/>
            <person name="Grigoriev I."/>
        </authorList>
    </citation>
    <scope>NUCLEOTIDE SEQUENCE</scope>
    <source>
        <strain evidence="2">CBS 207.26</strain>
    </source>
</reference>
<dbReference type="AlphaFoldDB" id="A0A6A6EVQ6"/>
<feature type="compositionally biased region" description="Basic and acidic residues" evidence="1">
    <location>
        <begin position="156"/>
        <end position="183"/>
    </location>
</feature>
<feature type="region of interest" description="Disordered" evidence="1">
    <location>
        <begin position="153"/>
        <end position="192"/>
    </location>
</feature>
<proteinExistence type="predicted"/>
<protein>
    <submittedName>
        <fullName evidence="2">Uncharacterized protein</fullName>
    </submittedName>
</protein>